<dbReference type="EMBL" id="CAFAAB010000012">
    <property type="protein sequence ID" value="CAB4776314.1"/>
    <property type="molecule type" value="Genomic_DNA"/>
</dbReference>
<reference evidence="3" key="1">
    <citation type="submission" date="2020-05" db="EMBL/GenBank/DDBJ databases">
        <authorList>
            <person name="Chiriac C."/>
            <person name="Salcher M."/>
            <person name="Ghai R."/>
            <person name="Kavagutti S V."/>
        </authorList>
    </citation>
    <scope>NUCLEOTIDE SEQUENCE</scope>
</reference>
<evidence type="ECO:0000256" key="1">
    <source>
        <dbReference type="SAM" id="MobiDB-lite"/>
    </source>
</evidence>
<feature type="region of interest" description="Disordered" evidence="1">
    <location>
        <begin position="113"/>
        <end position="132"/>
    </location>
</feature>
<dbReference type="GO" id="GO:0016020">
    <property type="term" value="C:membrane"/>
    <property type="evidence" value="ECO:0007669"/>
    <property type="project" value="TreeGrafter"/>
</dbReference>
<gene>
    <name evidence="3" type="ORF">UFOPK2958_00214</name>
</gene>
<dbReference type="SUPFAM" id="SSF53474">
    <property type="entry name" value="alpha/beta-Hydrolases"/>
    <property type="match status" value="1"/>
</dbReference>
<dbReference type="Pfam" id="PF12697">
    <property type="entry name" value="Abhydrolase_6"/>
    <property type="match status" value="1"/>
</dbReference>
<dbReference type="PANTHER" id="PTHR43798:SF33">
    <property type="entry name" value="HYDROLASE, PUTATIVE (AFU_ORTHOLOGUE AFUA_2G14860)-RELATED"/>
    <property type="match status" value="1"/>
</dbReference>
<dbReference type="InterPro" id="IPR000073">
    <property type="entry name" value="AB_hydrolase_1"/>
</dbReference>
<evidence type="ECO:0000313" key="3">
    <source>
        <dbReference type="EMBL" id="CAB4776314.1"/>
    </source>
</evidence>
<evidence type="ECO:0000259" key="2">
    <source>
        <dbReference type="Pfam" id="PF12697"/>
    </source>
</evidence>
<feature type="domain" description="AB hydrolase-1" evidence="2">
    <location>
        <begin position="2"/>
        <end position="202"/>
    </location>
</feature>
<protein>
    <submittedName>
        <fullName evidence="3">Unannotated protein</fullName>
    </submittedName>
</protein>
<dbReference type="AlphaFoldDB" id="A0A6J6VXS8"/>
<dbReference type="InterPro" id="IPR050266">
    <property type="entry name" value="AB_hydrolase_sf"/>
</dbReference>
<dbReference type="InterPro" id="IPR029058">
    <property type="entry name" value="AB_hydrolase_fold"/>
</dbReference>
<proteinExistence type="predicted"/>
<dbReference type="PANTHER" id="PTHR43798">
    <property type="entry name" value="MONOACYLGLYCEROL LIPASE"/>
    <property type="match status" value="1"/>
</dbReference>
<sequence>MDHYRVIAYDRRGYQQSRNRQPLSLDGHAEDLRALVDAVRNDRPTVVFGHSYGGVVALRSTEVGATFDAMVTYEPPLPWLVPRTGSFGDLNPDPAAEAESFFRRMVSNSAWERMSDAEQQSRRSDGPALHDDLSTIRNTTAAVNWSGVATPWTYGHGDTADRLEYYESIAAGLRRDLPTITTTKVTHAGHGAHLSNPEAMVRLIDYRLEQL</sequence>
<organism evidence="3">
    <name type="scientific">freshwater metagenome</name>
    <dbReference type="NCBI Taxonomy" id="449393"/>
    <lineage>
        <taxon>unclassified sequences</taxon>
        <taxon>metagenomes</taxon>
        <taxon>ecological metagenomes</taxon>
    </lineage>
</organism>
<name>A0A6J6VXS8_9ZZZZ</name>
<dbReference type="Gene3D" id="3.40.50.1820">
    <property type="entry name" value="alpha/beta hydrolase"/>
    <property type="match status" value="1"/>
</dbReference>
<accession>A0A6J6VXS8</accession>